<keyword evidence="2 5" id="KW-0238">DNA-binding</keyword>
<dbReference type="EMBL" id="PTJD01000001">
    <property type="protein sequence ID" value="PPK98689.1"/>
    <property type="molecule type" value="Genomic_DNA"/>
</dbReference>
<evidence type="ECO:0000313" key="6">
    <source>
        <dbReference type="Proteomes" id="UP000239485"/>
    </source>
</evidence>
<dbReference type="SMART" id="SM00354">
    <property type="entry name" value="HTH_LACI"/>
    <property type="match status" value="1"/>
</dbReference>
<evidence type="ECO:0000259" key="4">
    <source>
        <dbReference type="PROSITE" id="PS50932"/>
    </source>
</evidence>
<keyword evidence="1" id="KW-0805">Transcription regulation</keyword>
<dbReference type="InterPro" id="IPR000843">
    <property type="entry name" value="HTH_LacI"/>
</dbReference>
<dbReference type="RefSeq" id="WP_104431056.1">
    <property type="nucleotide sequence ID" value="NZ_PTJD01000001.1"/>
</dbReference>
<dbReference type="PROSITE" id="PS50932">
    <property type="entry name" value="HTH_LACI_2"/>
    <property type="match status" value="1"/>
</dbReference>
<dbReference type="AlphaFoldDB" id="A0A2S6IWE9"/>
<dbReference type="Pfam" id="PF00356">
    <property type="entry name" value="LacI"/>
    <property type="match status" value="1"/>
</dbReference>
<dbReference type="InterPro" id="IPR028082">
    <property type="entry name" value="Peripla_BP_I"/>
</dbReference>
<gene>
    <name evidence="5" type="ORF">CLV92_101389</name>
</gene>
<evidence type="ECO:0000256" key="3">
    <source>
        <dbReference type="ARBA" id="ARBA00023163"/>
    </source>
</evidence>
<dbReference type="PANTHER" id="PTHR30146:SF109">
    <property type="entry name" value="HTH-TYPE TRANSCRIPTIONAL REGULATOR GALS"/>
    <property type="match status" value="1"/>
</dbReference>
<dbReference type="OrthoDB" id="252678at2"/>
<feature type="domain" description="HTH lacI-type" evidence="4">
    <location>
        <begin position="17"/>
        <end position="72"/>
    </location>
</feature>
<comment type="caution">
    <text evidence="5">The sequence shown here is derived from an EMBL/GenBank/DDBJ whole genome shotgun (WGS) entry which is preliminary data.</text>
</comment>
<dbReference type="Pfam" id="PF13377">
    <property type="entry name" value="Peripla_BP_3"/>
    <property type="match status" value="1"/>
</dbReference>
<dbReference type="Proteomes" id="UP000239485">
    <property type="component" value="Unassembled WGS sequence"/>
</dbReference>
<protein>
    <submittedName>
        <fullName evidence="5">DNA-binding LacI/PurR family transcriptional regulator</fullName>
    </submittedName>
</protein>
<dbReference type="PANTHER" id="PTHR30146">
    <property type="entry name" value="LACI-RELATED TRANSCRIPTIONAL REPRESSOR"/>
    <property type="match status" value="1"/>
</dbReference>
<dbReference type="GO" id="GO:0000976">
    <property type="term" value="F:transcription cis-regulatory region binding"/>
    <property type="evidence" value="ECO:0007669"/>
    <property type="project" value="TreeGrafter"/>
</dbReference>
<organism evidence="5 6">
    <name type="scientific">Kineococcus xinjiangensis</name>
    <dbReference type="NCBI Taxonomy" id="512762"/>
    <lineage>
        <taxon>Bacteria</taxon>
        <taxon>Bacillati</taxon>
        <taxon>Actinomycetota</taxon>
        <taxon>Actinomycetes</taxon>
        <taxon>Kineosporiales</taxon>
        <taxon>Kineosporiaceae</taxon>
        <taxon>Kineococcus</taxon>
    </lineage>
</organism>
<dbReference type="SUPFAM" id="SSF47413">
    <property type="entry name" value="lambda repressor-like DNA-binding domains"/>
    <property type="match status" value="1"/>
</dbReference>
<name>A0A2S6IWE9_9ACTN</name>
<keyword evidence="3" id="KW-0804">Transcription</keyword>
<dbReference type="InterPro" id="IPR010982">
    <property type="entry name" value="Lambda_DNA-bd_dom_sf"/>
</dbReference>
<evidence type="ECO:0000256" key="1">
    <source>
        <dbReference type="ARBA" id="ARBA00023015"/>
    </source>
</evidence>
<proteinExistence type="predicted"/>
<accession>A0A2S6IWE9</accession>
<dbReference type="SUPFAM" id="SSF53822">
    <property type="entry name" value="Periplasmic binding protein-like I"/>
    <property type="match status" value="1"/>
</dbReference>
<reference evidence="5 6" key="1">
    <citation type="submission" date="2018-02" db="EMBL/GenBank/DDBJ databases">
        <title>Genomic Encyclopedia of Archaeal and Bacterial Type Strains, Phase II (KMG-II): from individual species to whole genera.</title>
        <authorList>
            <person name="Goeker M."/>
        </authorList>
    </citation>
    <scope>NUCLEOTIDE SEQUENCE [LARGE SCALE GENOMIC DNA]</scope>
    <source>
        <strain evidence="5 6">DSM 22857</strain>
    </source>
</reference>
<dbReference type="Gene3D" id="1.10.260.40">
    <property type="entry name" value="lambda repressor-like DNA-binding domains"/>
    <property type="match status" value="1"/>
</dbReference>
<sequence>MPETRTPARTPRRSGRVSIVDVAAAAGVSRQTVSNVLNGRKEYYSEDTHSRVIAAMDSLGYQPNRAAQSLRSQRSMQIGWHIFGEQLQAMRGFTLQFLQALVKATSDVDHHLVVFTHHDDDALQVFKDLVARRTVDAVILSESGVDDERARFLAEHGLPFASFGRLAPDLPQHWVDIDNAAGMHPLVDHLVSAGHRQFAYIGAEGGEFWKAERLEGFRTALAEHGLRVPANAVLHGDDAAVRAHTRRLLARRNRPTAIVAGNDAIAAVVVNVVHSVGLRAGRDVAVTGFDGGAIGLFTEPTLTSVRIPVERIARELVDRCLRQVRDGAVDGPGLLVPTEIVRGGSA</sequence>
<dbReference type="Gene3D" id="3.40.50.2300">
    <property type="match status" value="2"/>
</dbReference>
<dbReference type="CDD" id="cd01392">
    <property type="entry name" value="HTH_LacI"/>
    <property type="match status" value="1"/>
</dbReference>
<evidence type="ECO:0000313" key="5">
    <source>
        <dbReference type="EMBL" id="PPK98689.1"/>
    </source>
</evidence>
<evidence type="ECO:0000256" key="2">
    <source>
        <dbReference type="ARBA" id="ARBA00023125"/>
    </source>
</evidence>
<dbReference type="PROSITE" id="PS00356">
    <property type="entry name" value="HTH_LACI_1"/>
    <property type="match status" value="1"/>
</dbReference>
<dbReference type="InterPro" id="IPR046335">
    <property type="entry name" value="LacI/GalR-like_sensor"/>
</dbReference>
<dbReference type="GO" id="GO:0003700">
    <property type="term" value="F:DNA-binding transcription factor activity"/>
    <property type="evidence" value="ECO:0007669"/>
    <property type="project" value="TreeGrafter"/>
</dbReference>
<keyword evidence="6" id="KW-1185">Reference proteome</keyword>